<dbReference type="PIRSF" id="PIRSF004846">
    <property type="entry name" value="ModA"/>
    <property type="match status" value="1"/>
</dbReference>
<gene>
    <name evidence="8" type="primary">modA</name>
    <name evidence="8" type="ORF">D8I35_15590</name>
</gene>
<dbReference type="InterPro" id="IPR050682">
    <property type="entry name" value="ModA/WtpA"/>
</dbReference>
<feature type="binding site" evidence="6">
    <location>
        <position position="67"/>
    </location>
    <ligand>
        <name>molybdate</name>
        <dbReference type="ChEBI" id="CHEBI:36264"/>
    </ligand>
</feature>
<dbReference type="AlphaFoldDB" id="A0A3M6QMM4"/>
<dbReference type="Gene3D" id="3.40.190.10">
    <property type="entry name" value="Periplasmic binding protein-like II"/>
    <property type="match status" value="2"/>
</dbReference>
<dbReference type="GO" id="GO:0030973">
    <property type="term" value="F:molybdate ion binding"/>
    <property type="evidence" value="ECO:0007669"/>
    <property type="project" value="UniProtKB-ARBA"/>
</dbReference>
<organism evidence="8 9">
    <name type="scientific">Corticibacter populi</name>
    <dbReference type="NCBI Taxonomy" id="1550736"/>
    <lineage>
        <taxon>Bacteria</taxon>
        <taxon>Pseudomonadati</taxon>
        <taxon>Pseudomonadota</taxon>
        <taxon>Betaproteobacteria</taxon>
        <taxon>Burkholderiales</taxon>
        <taxon>Comamonadaceae</taxon>
        <taxon>Corticibacter</taxon>
    </lineage>
</organism>
<dbReference type="SUPFAM" id="SSF53850">
    <property type="entry name" value="Periplasmic binding protein-like II"/>
    <property type="match status" value="1"/>
</dbReference>
<evidence type="ECO:0000256" key="6">
    <source>
        <dbReference type="PIRSR" id="PIRSR004846-1"/>
    </source>
</evidence>
<dbReference type="InterPro" id="IPR005950">
    <property type="entry name" value="ModA"/>
</dbReference>
<dbReference type="OrthoDB" id="9785015at2"/>
<comment type="similarity">
    <text evidence="1">Belongs to the bacterial solute-binding protein ModA family.</text>
</comment>
<dbReference type="PANTHER" id="PTHR30632">
    <property type="entry name" value="MOLYBDATE-BINDING PERIPLASMIC PROTEIN"/>
    <property type="match status" value="1"/>
</dbReference>
<feature type="binding site" evidence="6">
    <location>
        <position position="194"/>
    </location>
    <ligand>
        <name>molybdate</name>
        <dbReference type="ChEBI" id="CHEBI:36264"/>
    </ligand>
</feature>
<evidence type="ECO:0000313" key="8">
    <source>
        <dbReference type="EMBL" id="RMX04338.1"/>
    </source>
</evidence>
<dbReference type="FunFam" id="3.40.190.10:FF:000035">
    <property type="entry name" value="Molybdate ABC transporter substrate-binding protein"/>
    <property type="match status" value="1"/>
</dbReference>
<accession>A0A3M6QMM4</accession>
<dbReference type="GO" id="GO:1901359">
    <property type="term" value="F:tungstate binding"/>
    <property type="evidence" value="ECO:0007669"/>
    <property type="project" value="UniProtKB-ARBA"/>
</dbReference>
<keyword evidence="2 6" id="KW-0500">Molybdenum</keyword>
<dbReference type="EMBL" id="RDQO01000005">
    <property type="protein sequence ID" value="RMX04338.1"/>
    <property type="molecule type" value="Genomic_DNA"/>
</dbReference>
<comment type="subunit">
    <text evidence="5">The complex is composed of two ATP-binding proteins (ModC), two transmembrane proteins (ModB) and a solute-binding protein (ModA).</text>
</comment>
<keyword evidence="9" id="KW-1185">Reference proteome</keyword>
<evidence type="ECO:0000256" key="7">
    <source>
        <dbReference type="SAM" id="SignalP"/>
    </source>
</evidence>
<feature type="signal peptide" evidence="7">
    <location>
        <begin position="1"/>
        <end position="29"/>
    </location>
</feature>
<proteinExistence type="inferred from homology"/>
<evidence type="ECO:0000256" key="5">
    <source>
        <dbReference type="ARBA" id="ARBA00062515"/>
    </source>
</evidence>
<evidence type="ECO:0000256" key="4">
    <source>
        <dbReference type="ARBA" id="ARBA00022729"/>
    </source>
</evidence>
<evidence type="ECO:0000256" key="1">
    <source>
        <dbReference type="ARBA" id="ARBA00009175"/>
    </source>
</evidence>
<dbReference type="Pfam" id="PF13531">
    <property type="entry name" value="SBP_bac_11"/>
    <property type="match status" value="1"/>
</dbReference>
<dbReference type="PROSITE" id="PS00430">
    <property type="entry name" value="TONB_DEPENDENT_REC_1"/>
    <property type="match status" value="1"/>
</dbReference>
<evidence type="ECO:0000256" key="3">
    <source>
        <dbReference type="ARBA" id="ARBA00022723"/>
    </source>
</evidence>
<evidence type="ECO:0000313" key="9">
    <source>
        <dbReference type="Proteomes" id="UP000278006"/>
    </source>
</evidence>
<dbReference type="Proteomes" id="UP000278006">
    <property type="component" value="Unassembled WGS sequence"/>
</dbReference>
<dbReference type="GO" id="GO:0015689">
    <property type="term" value="P:molybdate ion transport"/>
    <property type="evidence" value="ECO:0007669"/>
    <property type="project" value="InterPro"/>
</dbReference>
<protein>
    <submittedName>
        <fullName evidence="8">Molybdate ABC transporter substrate-binding protein</fullName>
    </submittedName>
</protein>
<dbReference type="RefSeq" id="WP_122231231.1">
    <property type="nucleotide sequence ID" value="NZ_RDQO01000005.1"/>
</dbReference>
<feature type="chain" id="PRO_5018092144" evidence="7">
    <location>
        <begin position="30"/>
        <end position="264"/>
    </location>
</feature>
<evidence type="ECO:0000256" key="2">
    <source>
        <dbReference type="ARBA" id="ARBA00022505"/>
    </source>
</evidence>
<reference evidence="8 9" key="1">
    <citation type="submission" date="2018-10" db="EMBL/GenBank/DDBJ databases">
        <title>Draft genome of Cortibacter populi DSM10536.</title>
        <authorList>
            <person name="Bernier A.-M."/>
            <person name="Bernard K."/>
        </authorList>
    </citation>
    <scope>NUCLEOTIDE SEQUENCE [LARGE SCALE GENOMIC DNA]</scope>
    <source>
        <strain evidence="8 9">DSM 105136</strain>
    </source>
</reference>
<dbReference type="InterPro" id="IPR010916">
    <property type="entry name" value="TonB_box_CS"/>
</dbReference>
<keyword evidence="3 6" id="KW-0479">Metal-binding</keyword>
<keyword evidence="4 7" id="KW-0732">Signal</keyword>
<sequence length="264" mass="27785">MQKRFQALLRPVAACSMLSLALLAQGASAETITVSAAASLSDAFKEIAQQYEAQHPGDSVQLNFGASGALLQQIDKGAPVDVFASADEKTMDQAEQKGLLVPGSRQSFVLNSLVLIQPVGSSAAITGLDGLQTDAVARIAIGNPDSVPVGRYTKGALEAAGRWDALQPKLIFTQNVRQSLDYVARGEVDAGFVYGTDAALMKDKVKIAYTVPVEQPVSYPIAVLKSGSQPEAQLQAAQRFVDLVVSPAGQQVLGRYGFLPPAGR</sequence>
<feature type="binding site" evidence="6">
    <location>
        <position position="39"/>
    </location>
    <ligand>
        <name>molybdate</name>
        <dbReference type="ChEBI" id="CHEBI:36264"/>
    </ligand>
</feature>
<dbReference type="NCBIfam" id="TIGR01256">
    <property type="entry name" value="modA"/>
    <property type="match status" value="1"/>
</dbReference>
<comment type="caution">
    <text evidence="8">The sequence shown here is derived from an EMBL/GenBank/DDBJ whole genome shotgun (WGS) entry which is preliminary data.</text>
</comment>
<dbReference type="GO" id="GO:0046872">
    <property type="term" value="F:metal ion binding"/>
    <property type="evidence" value="ECO:0007669"/>
    <property type="project" value="UniProtKB-KW"/>
</dbReference>
<dbReference type="PANTHER" id="PTHR30632:SF0">
    <property type="entry name" value="SULFATE-BINDING PROTEIN"/>
    <property type="match status" value="1"/>
</dbReference>
<feature type="binding site" evidence="6">
    <location>
        <position position="176"/>
    </location>
    <ligand>
        <name>molybdate</name>
        <dbReference type="ChEBI" id="CHEBI:36264"/>
    </ligand>
</feature>
<name>A0A3M6QMM4_9BURK</name>